<organism evidence="2 3">
    <name type="scientific">Micromonospora polyrhachis</name>
    <dbReference type="NCBI Taxonomy" id="1282883"/>
    <lineage>
        <taxon>Bacteria</taxon>
        <taxon>Bacillati</taxon>
        <taxon>Actinomycetota</taxon>
        <taxon>Actinomycetes</taxon>
        <taxon>Micromonosporales</taxon>
        <taxon>Micromonosporaceae</taxon>
        <taxon>Micromonospora</taxon>
    </lineage>
</organism>
<evidence type="ECO:0000313" key="2">
    <source>
        <dbReference type="EMBL" id="MBB4961584.1"/>
    </source>
</evidence>
<sequence>MTINNGMGDREALQAEIRRTRAELGETIEALAAKADVKARLRSTATQTKERVRLQADRAAGAVRRPVRDAGQLARRNIVPAAVVGAAAVGTAAIVILILVMRRRHR</sequence>
<keyword evidence="1" id="KW-0812">Transmembrane</keyword>
<dbReference type="Proteomes" id="UP000578819">
    <property type="component" value="Unassembled WGS sequence"/>
</dbReference>
<keyword evidence="1" id="KW-0472">Membrane</keyword>
<name>A0A7W7SV98_9ACTN</name>
<reference evidence="2 3" key="1">
    <citation type="submission" date="2020-08" db="EMBL/GenBank/DDBJ databases">
        <title>Sequencing the genomes of 1000 actinobacteria strains.</title>
        <authorList>
            <person name="Klenk H.-P."/>
        </authorList>
    </citation>
    <scope>NUCLEOTIDE SEQUENCE [LARGE SCALE GENOMIC DNA]</scope>
    <source>
        <strain evidence="2 3">DSM 45886</strain>
    </source>
</reference>
<evidence type="ECO:0000313" key="3">
    <source>
        <dbReference type="Proteomes" id="UP000578819"/>
    </source>
</evidence>
<protein>
    <recommendedName>
        <fullName evidence="4">DUF3618 domain-containing protein</fullName>
    </recommendedName>
</protein>
<proteinExistence type="predicted"/>
<dbReference type="InterPro" id="IPR022062">
    <property type="entry name" value="DUF3618"/>
</dbReference>
<dbReference type="EMBL" id="JACHJW010000001">
    <property type="protein sequence ID" value="MBB4961584.1"/>
    <property type="molecule type" value="Genomic_DNA"/>
</dbReference>
<accession>A0A7W7SV98</accession>
<keyword evidence="3" id="KW-1185">Reference proteome</keyword>
<keyword evidence="1" id="KW-1133">Transmembrane helix</keyword>
<gene>
    <name evidence="2" type="ORF">FHR38_005317</name>
</gene>
<dbReference type="Pfam" id="PF12277">
    <property type="entry name" value="DUF3618"/>
    <property type="match status" value="1"/>
</dbReference>
<feature type="transmembrane region" description="Helical" evidence="1">
    <location>
        <begin position="78"/>
        <end position="100"/>
    </location>
</feature>
<comment type="caution">
    <text evidence="2">The sequence shown here is derived from an EMBL/GenBank/DDBJ whole genome shotgun (WGS) entry which is preliminary data.</text>
</comment>
<evidence type="ECO:0000256" key="1">
    <source>
        <dbReference type="SAM" id="Phobius"/>
    </source>
</evidence>
<dbReference type="AlphaFoldDB" id="A0A7W7SV98"/>
<dbReference type="RefSeq" id="WP_184537199.1">
    <property type="nucleotide sequence ID" value="NZ_JACHJW010000001.1"/>
</dbReference>
<evidence type="ECO:0008006" key="4">
    <source>
        <dbReference type="Google" id="ProtNLM"/>
    </source>
</evidence>